<proteinExistence type="predicted"/>
<dbReference type="InterPro" id="IPR046240">
    <property type="entry name" value="DUF6273"/>
</dbReference>
<evidence type="ECO:0000313" key="2">
    <source>
        <dbReference type="EMBL" id="DAF58424.1"/>
    </source>
</evidence>
<dbReference type="Pfam" id="PF19789">
    <property type="entry name" value="DUF6273"/>
    <property type="match status" value="1"/>
</dbReference>
<dbReference type="EMBL" id="BK032752">
    <property type="protein sequence ID" value="DAF58424.1"/>
    <property type="molecule type" value="Genomic_DNA"/>
</dbReference>
<protein>
    <recommendedName>
        <fullName evidence="1">DUF6273 domain-containing protein</fullName>
    </recommendedName>
</protein>
<evidence type="ECO:0000259" key="1">
    <source>
        <dbReference type="Pfam" id="PF19789"/>
    </source>
</evidence>
<name>A0A8S5T5N1_9CAUD</name>
<sequence length="313" mass="34339">MARPISEIDLNEVLHYTETVNGVTQTTAYWPFRKDADGVVLLRKNVLDEQHKINATNEATYIDSLMDAWLNDETSGYLSYFDEKMRACIIPSVVKIKPYNSDVVTEIARQVYLLSEDEVTTGGLEGESILPMLKVHSGQTSDNDARKAYNLAGSASSWWLRSAVSTKQFRRVLSNGDVYSSDAILDVPARPVFKVANNTLVSDASADTIYILPDASKPYRELSFTAFLGGATNRPKRAKVQVSLAGASAQTIQISNNAKDANPAWVTCEPDQVVELPNAEKTTDLWELGVKISAKGEGRVTCGEPVAIVETEL</sequence>
<organism evidence="2">
    <name type="scientific">Siphoviridae sp. ctL7J9</name>
    <dbReference type="NCBI Taxonomy" id="2827845"/>
    <lineage>
        <taxon>Viruses</taxon>
        <taxon>Duplodnaviria</taxon>
        <taxon>Heunggongvirae</taxon>
        <taxon>Uroviricota</taxon>
        <taxon>Caudoviricetes</taxon>
    </lineage>
</organism>
<reference evidence="2" key="1">
    <citation type="journal article" date="2021" name="Proc. Natl. Acad. Sci. U.S.A.">
        <title>A Catalog of Tens of Thousands of Viruses from Human Metagenomes Reveals Hidden Associations with Chronic Diseases.</title>
        <authorList>
            <person name="Tisza M.J."/>
            <person name="Buck C.B."/>
        </authorList>
    </citation>
    <scope>NUCLEOTIDE SEQUENCE</scope>
    <source>
        <strain evidence="2">CtL7J9</strain>
    </source>
</reference>
<accession>A0A8S5T5N1</accession>
<feature type="domain" description="DUF6273" evidence="1">
    <location>
        <begin position="39"/>
        <end position="195"/>
    </location>
</feature>